<gene>
    <name evidence="1" type="ORF">KUCAC02_001398</name>
</gene>
<reference evidence="1" key="1">
    <citation type="submission" date="2022-05" db="EMBL/GenBank/DDBJ databases">
        <title>Chromosome-level genome of Chaenocephalus aceratus.</title>
        <authorList>
            <person name="Park H."/>
        </authorList>
    </citation>
    <scope>NUCLEOTIDE SEQUENCE</scope>
    <source>
        <strain evidence="1">KU_202001</strain>
    </source>
</reference>
<keyword evidence="2" id="KW-1185">Reference proteome</keyword>
<proteinExistence type="predicted"/>
<accession>A0ACB9XSJ7</accession>
<comment type="caution">
    <text evidence="1">The sequence shown here is derived from an EMBL/GenBank/DDBJ whole genome shotgun (WGS) entry which is preliminary data.</text>
</comment>
<organism evidence="1 2">
    <name type="scientific">Chaenocephalus aceratus</name>
    <name type="common">Blackfin icefish</name>
    <name type="synonym">Chaenichthys aceratus</name>
    <dbReference type="NCBI Taxonomy" id="36190"/>
    <lineage>
        <taxon>Eukaryota</taxon>
        <taxon>Metazoa</taxon>
        <taxon>Chordata</taxon>
        <taxon>Craniata</taxon>
        <taxon>Vertebrata</taxon>
        <taxon>Euteleostomi</taxon>
        <taxon>Actinopterygii</taxon>
        <taxon>Neopterygii</taxon>
        <taxon>Teleostei</taxon>
        <taxon>Neoteleostei</taxon>
        <taxon>Acanthomorphata</taxon>
        <taxon>Eupercaria</taxon>
        <taxon>Perciformes</taxon>
        <taxon>Notothenioidei</taxon>
        <taxon>Channichthyidae</taxon>
        <taxon>Chaenocephalus</taxon>
    </lineage>
</organism>
<protein>
    <submittedName>
        <fullName evidence="1">Uncharacterized protein</fullName>
    </submittedName>
</protein>
<sequence length="312" mass="34346">MTAALGDEDVKSLKQQCAVRWLSLHRAVEGIKLNWPALVKELHEEAVGGNPQTKGILGQIQPYCFIAWTHALADVLPVMTKLNLVFQKEDVNLATIRPMVHGSVAALTQLRDSLGPEEERFQADCQNGMYRDALHNRFPEESLSIITSFDVLLNPSQYPNAQSALQIYAEPALRTIIGHFGQGIASEDDSAQASAPLIDATSAHRDAIPVMTALRGYGGLHFLTACEVLVRDLGNIYPEWATLAKIACVIPVSSAPAERGFSLQNRIKTAQRSRLGENKVTRMRIASCGETLRTFDFKSAATHFTGLKKRRK</sequence>
<evidence type="ECO:0000313" key="2">
    <source>
        <dbReference type="Proteomes" id="UP001057452"/>
    </source>
</evidence>
<evidence type="ECO:0000313" key="1">
    <source>
        <dbReference type="EMBL" id="KAI4829725.1"/>
    </source>
</evidence>
<dbReference type="EMBL" id="CM043787">
    <property type="protein sequence ID" value="KAI4829725.1"/>
    <property type="molecule type" value="Genomic_DNA"/>
</dbReference>
<name>A0ACB9XSJ7_CHAAC</name>
<dbReference type="Proteomes" id="UP001057452">
    <property type="component" value="Chromosome 3"/>
</dbReference>